<dbReference type="Proteomes" id="UP000245764">
    <property type="component" value="Chromosome 2"/>
</dbReference>
<dbReference type="SUPFAM" id="SSF103473">
    <property type="entry name" value="MFS general substrate transporter"/>
    <property type="match status" value="1"/>
</dbReference>
<dbReference type="GO" id="GO:0005351">
    <property type="term" value="F:carbohydrate:proton symporter activity"/>
    <property type="evidence" value="ECO:0007669"/>
    <property type="project" value="TreeGrafter"/>
</dbReference>
<evidence type="ECO:0000256" key="1">
    <source>
        <dbReference type="ARBA" id="ARBA00004141"/>
    </source>
</evidence>
<proteinExistence type="inferred from homology"/>
<dbReference type="PANTHER" id="PTHR48022">
    <property type="entry name" value="PLASTIDIC GLUCOSE TRANSPORTER 4"/>
    <property type="match status" value="1"/>
</dbReference>
<evidence type="ECO:0000256" key="3">
    <source>
        <dbReference type="ARBA" id="ARBA00022692"/>
    </source>
</evidence>
<evidence type="ECO:0000256" key="5">
    <source>
        <dbReference type="ARBA" id="ARBA00023136"/>
    </source>
</evidence>
<dbReference type="InterPro" id="IPR020846">
    <property type="entry name" value="MFS_dom"/>
</dbReference>
<keyword evidence="5 6" id="KW-0472">Membrane</keyword>
<accession>A0A2H1FZL0</accession>
<evidence type="ECO:0000313" key="9">
    <source>
        <dbReference type="Proteomes" id="UP000245764"/>
    </source>
</evidence>
<dbReference type="InterPro" id="IPR036259">
    <property type="entry name" value="MFS_trans_sf"/>
</dbReference>
<name>A0A2H1FZL0_ZYMTR</name>
<dbReference type="InterPro" id="IPR050360">
    <property type="entry name" value="MFS_Sugar_Transporters"/>
</dbReference>
<keyword evidence="3 6" id="KW-0812">Transmembrane</keyword>
<evidence type="ECO:0000256" key="6">
    <source>
        <dbReference type="SAM" id="Phobius"/>
    </source>
</evidence>
<sequence length="125" mass="14280">MLIFGGTVNVVPWVYGPEILPLEARTRGTAISVSSHWLWNFFIVMISPVLINRIGFHTYIIFAILLACFIPIVYFFYPETSNISLEDIDKIFLPEHMHDSYTNQQHEVFGGLDSSKGEINQTEKA</sequence>
<dbReference type="PANTHER" id="PTHR48022:SF26">
    <property type="entry name" value="MAJOR FACILITATOR SUPERFAMILY (MFS) PROFILE DOMAIN-CONTAINING PROTEIN-RELATED"/>
    <property type="match status" value="1"/>
</dbReference>
<comment type="similarity">
    <text evidence="2">Belongs to the major facilitator superfamily. Sugar transporter (TC 2.A.1.1) family.</text>
</comment>
<evidence type="ECO:0000256" key="4">
    <source>
        <dbReference type="ARBA" id="ARBA00022989"/>
    </source>
</evidence>
<feature type="domain" description="Major facilitator superfamily (MFS) profile" evidence="7">
    <location>
        <begin position="1"/>
        <end position="81"/>
    </location>
</feature>
<organism evidence="8 9">
    <name type="scientific">Zymoseptoria tritici ST99CH_1E4</name>
    <dbReference type="NCBI Taxonomy" id="1276532"/>
    <lineage>
        <taxon>Eukaryota</taxon>
        <taxon>Fungi</taxon>
        <taxon>Dikarya</taxon>
        <taxon>Ascomycota</taxon>
        <taxon>Pezizomycotina</taxon>
        <taxon>Dothideomycetes</taxon>
        <taxon>Dothideomycetidae</taxon>
        <taxon>Mycosphaerellales</taxon>
        <taxon>Mycosphaerellaceae</taxon>
        <taxon>Zymoseptoria</taxon>
    </lineage>
</organism>
<gene>
    <name evidence="8" type="ORF">ZT1E4_G3362</name>
</gene>
<evidence type="ECO:0000313" key="8">
    <source>
        <dbReference type="EMBL" id="SMR46744.1"/>
    </source>
</evidence>
<reference evidence="9" key="1">
    <citation type="submission" date="2017-05" db="EMBL/GenBank/DDBJ databases">
        <authorList>
            <person name="Song R."/>
            <person name="Chenine A.L."/>
            <person name="Ruprecht R.M."/>
        </authorList>
    </citation>
    <scope>NUCLEOTIDE SEQUENCE [LARGE SCALE GENOMIC DNA]</scope>
</reference>
<protein>
    <recommendedName>
        <fullName evidence="7">Major facilitator superfamily (MFS) profile domain-containing protein</fullName>
    </recommendedName>
</protein>
<keyword evidence="4 6" id="KW-1133">Transmembrane helix</keyword>
<evidence type="ECO:0000259" key="7">
    <source>
        <dbReference type="PROSITE" id="PS50850"/>
    </source>
</evidence>
<dbReference type="PROSITE" id="PS50850">
    <property type="entry name" value="MFS"/>
    <property type="match status" value="1"/>
</dbReference>
<evidence type="ECO:0000256" key="2">
    <source>
        <dbReference type="ARBA" id="ARBA00010992"/>
    </source>
</evidence>
<dbReference type="Gene3D" id="1.20.1250.20">
    <property type="entry name" value="MFS general substrate transporter like domains"/>
    <property type="match status" value="1"/>
</dbReference>
<feature type="transmembrane region" description="Helical" evidence="6">
    <location>
        <begin position="58"/>
        <end position="77"/>
    </location>
</feature>
<dbReference type="AlphaFoldDB" id="A0A2H1FZL0"/>
<dbReference type="GO" id="GO:0016020">
    <property type="term" value="C:membrane"/>
    <property type="evidence" value="ECO:0007669"/>
    <property type="project" value="UniProtKB-SubCell"/>
</dbReference>
<dbReference type="InterPro" id="IPR005828">
    <property type="entry name" value="MFS_sugar_transport-like"/>
</dbReference>
<comment type="subcellular location">
    <subcellularLocation>
        <location evidence="1">Membrane</location>
        <topology evidence="1">Multi-pass membrane protein</topology>
    </subcellularLocation>
</comment>
<dbReference type="Pfam" id="PF00083">
    <property type="entry name" value="Sugar_tr"/>
    <property type="match status" value="1"/>
</dbReference>
<dbReference type="EMBL" id="LT854254">
    <property type="protein sequence ID" value="SMR46744.1"/>
    <property type="molecule type" value="Genomic_DNA"/>
</dbReference>